<reference evidence="9" key="1">
    <citation type="submission" date="2022-11" db="UniProtKB">
        <authorList>
            <consortium name="WormBaseParasite"/>
        </authorList>
    </citation>
    <scope>IDENTIFICATION</scope>
</reference>
<evidence type="ECO:0000256" key="3">
    <source>
        <dbReference type="ARBA" id="ARBA00022989"/>
    </source>
</evidence>
<feature type="signal peptide" evidence="6">
    <location>
        <begin position="1"/>
        <end position="16"/>
    </location>
</feature>
<comment type="subcellular location">
    <subcellularLocation>
        <location evidence="1">Membrane</location>
    </subcellularLocation>
</comment>
<keyword evidence="2 5" id="KW-0812">Transmembrane</keyword>
<dbReference type="SUPFAM" id="SSF81321">
    <property type="entry name" value="Family A G protein-coupled receptor-like"/>
    <property type="match status" value="1"/>
</dbReference>
<feature type="chain" id="PRO_5037226428" evidence="6">
    <location>
        <begin position="17"/>
        <end position="278"/>
    </location>
</feature>
<organism evidence="8 9">
    <name type="scientific">Setaria digitata</name>
    <dbReference type="NCBI Taxonomy" id="48799"/>
    <lineage>
        <taxon>Eukaryota</taxon>
        <taxon>Metazoa</taxon>
        <taxon>Ecdysozoa</taxon>
        <taxon>Nematoda</taxon>
        <taxon>Chromadorea</taxon>
        <taxon>Rhabditida</taxon>
        <taxon>Spirurina</taxon>
        <taxon>Spiruromorpha</taxon>
        <taxon>Filarioidea</taxon>
        <taxon>Setariidae</taxon>
        <taxon>Setaria</taxon>
    </lineage>
</organism>
<keyword evidence="4 5" id="KW-0472">Membrane</keyword>
<evidence type="ECO:0000256" key="1">
    <source>
        <dbReference type="ARBA" id="ARBA00004370"/>
    </source>
</evidence>
<evidence type="ECO:0000256" key="4">
    <source>
        <dbReference type="ARBA" id="ARBA00023136"/>
    </source>
</evidence>
<protein>
    <submittedName>
        <fullName evidence="9">G-protein coupled receptors family 1 profile domain-containing protein</fullName>
    </submittedName>
</protein>
<sequence>MIPMITISHIAMTSSSFLILSATFERYCITVVPKMMNCLNRYRDYIAALDIIIKQNPNCAGTLAEYTLELSDVALNPVYNVLWRFWFRNIITILLPFFILAFLNAQIVTVLQRNQQSAQIDGLGKTQIKGRVRAATRTLVFVVFTYLLSNILNVIITIWEYIDIESLTTQYTALYIFCTDLVSLLTTLAGSLRLSIYSMCNPQLRMEFKQGANKILKLPLKLKNLATVNFQRTAERNAINSSALSNITFSSDKIDPKALITTVQLQSICDNDHDEILL</sequence>
<dbReference type="InterPro" id="IPR017452">
    <property type="entry name" value="GPCR_Rhodpsn_7TM"/>
</dbReference>
<accession>A0A915Q4H3</accession>
<feature type="transmembrane region" description="Helical" evidence="5">
    <location>
        <begin position="174"/>
        <end position="196"/>
    </location>
</feature>
<feature type="transmembrane region" description="Helical" evidence="5">
    <location>
        <begin position="85"/>
        <end position="103"/>
    </location>
</feature>
<feature type="domain" description="G-protein coupled receptors family 1 profile" evidence="7">
    <location>
        <begin position="1"/>
        <end position="197"/>
    </location>
</feature>
<keyword evidence="6" id="KW-0732">Signal</keyword>
<dbReference type="PANTHER" id="PTHR46709:SF4">
    <property type="entry name" value="G-PROTEIN COUPLED RECEPTORS FAMILY 1 PROFILE DOMAIN-CONTAINING PROTEIN"/>
    <property type="match status" value="1"/>
</dbReference>
<evidence type="ECO:0000256" key="2">
    <source>
        <dbReference type="ARBA" id="ARBA00022692"/>
    </source>
</evidence>
<feature type="transmembrane region" description="Helical" evidence="5">
    <location>
        <begin position="139"/>
        <end position="162"/>
    </location>
</feature>
<dbReference type="AlphaFoldDB" id="A0A915Q4H3"/>
<dbReference type="GO" id="GO:0016020">
    <property type="term" value="C:membrane"/>
    <property type="evidence" value="ECO:0007669"/>
    <property type="project" value="UniProtKB-SubCell"/>
</dbReference>
<evidence type="ECO:0000313" key="8">
    <source>
        <dbReference type="Proteomes" id="UP000887581"/>
    </source>
</evidence>
<evidence type="ECO:0000259" key="7">
    <source>
        <dbReference type="PROSITE" id="PS50262"/>
    </source>
</evidence>
<dbReference type="PROSITE" id="PS50262">
    <property type="entry name" value="G_PROTEIN_RECEP_F1_2"/>
    <property type="match status" value="1"/>
</dbReference>
<dbReference type="PANTHER" id="PTHR46709">
    <property type="entry name" value="PROTEIN CBG23488-RELATED"/>
    <property type="match status" value="1"/>
</dbReference>
<dbReference type="WBParaSite" id="sdigi.contig945.g10034.t1">
    <property type="protein sequence ID" value="sdigi.contig945.g10034.t1"/>
    <property type="gene ID" value="sdigi.contig945.g10034"/>
</dbReference>
<evidence type="ECO:0000256" key="6">
    <source>
        <dbReference type="SAM" id="SignalP"/>
    </source>
</evidence>
<dbReference type="Gene3D" id="1.20.1070.10">
    <property type="entry name" value="Rhodopsin 7-helix transmembrane proteins"/>
    <property type="match status" value="1"/>
</dbReference>
<evidence type="ECO:0000256" key="5">
    <source>
        <dbReference type="SAM" id="Phobius"/>
    </source>
</evidence>
<name>A0A915Q4H3_9BILA</name>
<keyword evidence="8" id="KW-1185">Reference proteome</keyword>
<keyword evidence="3 5" id="KW-1133">Transmembrane helix</keyword>
<dbReference type="Proteomes" id="UP000887581">
    <property type="component" value="Unplaced"/>
</dbReference>
<proteinExistence type="predicted"/>
<evidence type="ECO:0000313" key="9">
    <source>
        <dbReference type="WBParaSite" id="sdigi.contig945.g10034.t1"/>
    </source>
</evidence>